<evidence type="ECO:0000256" key="1">
    <source>
        <dbReference type="SAM" id="MobiDB-lite"/>
    </source>
</evidence>
<name>A0A813DZX3_POLGL</name>
<dbReference type="OrthoDB" id="422700at2759"/>
<protein>
    <recommendedName>
        <fullName evidence="2">SET domain-containing protein</fullName>
    </recommendedName>
</protein>
<accession>A0A813DZX3</accession>
<reference evidence="3" key="1">
    <citation type="submission" date="2021-02" db="EMBL/GenBank/DDBJ databases">
        <authorList>
            <person name="Dougan E. K."/>
            <person name="Rhodes N."/>
            <person name="Thang M."/>
            <person name="Chan C."/>
        </authorList>
    </citation>
    <scope>NUCLEOTIDE SEQUENCE</scope>
</reference>
<dbReference type="SUPFAM" id="SSF82199">
    <property type="entry name" value="SET domain"/>
    <property type="match status" value="1"/>
</dbReference>
<feature type="non-terminal residue" evidence="3">
    <location>
        <position position="1"/>
    </location>
</feature>
<gene>
    <name evidence="3" type="ORF">PGLA1383_LOCUS11684</name>
</gene>
<dbReference type="PANTHER" id="PTHR12197">
    <property type="entry name" value="HISTONE-LYSINE N-METHYLTRANSFERASE SMYD"/>
    <property type="match status" value="1"/>
</dbReference>
<dbReference type="InterPro" id="IPR046341">
    <property type="entry name" value="SET_dom_sf"/>
</dbReference>
<organism evidence="3 4">
    <name type="scientific">Polarella glacialis</name>
    <name type="common">Dinoflagellate</name>
    <dbReference type="NCBI Taxonomy" id="89957"/>
    <lineage>
        <taxon>Eukaryota</taxon>
        <taxon>Sar</taxon>
        <taxon>Alveolata</taxon>
        <taxon>Dinophyceae</taxon>
        <taxon>Suessiales</taxon>
        <taxon>Suessiaceae</taxon>
        <taxon>Polarella</taxon>
    </lineage>
</organism>
<dbReference type="CDD" id="cd20071">
    <property type="entry name" value="SET_SMYD"/>
    <property type="match status" value="1"/>
</dbReference>
<dbReference type="Proteomes" id="UP000654075">
    <property type="component" value="Unassembled WGS sequence"/>
</dbReference>
<comment type="caution">
    <text evidence="3">The sequence shown here is derived from an EMBL/GenBank/DDBJ whole genome shotgun (WGS) entry which is preliminary data.</text>
</comment>
<dbReference type="Pfam" id="PF00856">
    <property type="entry name" value="SET"/>
    <property type="match status" value="1"/>
</dbReference>
<dbReference type="Gene3D" id="2.170.270.10">
    <property type="entry name" value="SET domain"/>
    <property type="match status" value="1"/>
</dbReference>
<evidence type="ECO:0000313" key="3">
    <source>
        <dbReference type="EMBL" id="CAE8593071.1"/>
    </source>
</evidence>
<dbReference type="EMBL" id="CAJNNV010006097">
    <property type="protein sequence ID" value="CAE8593071.1"/>
    <property type="molecule type" value="Genomic_DNA"/>
</dbReference>
<keyword evidence="4" id="KW-1185">Reference proteome</keyword>
<feature type="region of interest" description="Disordered" evidence="1">
    <location>
        <begin position="454"/>
        <end position="474"/>
    </location>
</feature>
<dbReference type="AlphaFoldDB" id="A0A813DZX3"/>
<feature type="domain" description="SET" evidence="2">
    <location>
        <begin position="449"/>
        <end position="568"/>
    </location>
</feature>
<dbReference type="InterPro" id="IPR050869">
    <property type="entry name" value="H3K4_H4K5_MeTrfase"/>
</dbReference>
<evidence type="ECO:0000259" key="2">
    <source>
        <dbReference type="PROSITE" id="PS50280"/>
    </source>
</evidence>
<sequence>VPNLHEVPSGFFDVEALKIAAGWADLEFVDVEPVPDFEKSRCFAFAEAARSSADGGWFLGFLVYDRQPGQMHYYALRRDERTPGAWLKLDSLPAAGAEPRNRQLTDEDLWSLYESNKPLFQAWLLRWYPVVYRPSAAREVCRALEGEGYSLSKERAMRVSAESGWLVPSAVRRLLHVLPQAALRELLVQFARPSEAEMRCLLEASGWDLSAAQPAIDRVLKQRVALAKEVDVQRPRLALSLCDWEPRSAASLLALQLQLGADNELLPELQQALSLAGGDGDRAEAVVKLQPSVVSMQVAASILEQTGTWSVEAAKRVLEVKRRFPGVSVPVAMEVLRCNDDDPHAAGEMLAEYQQRIQRIVTDQGDGSDIFSGEAASIAETALSATDWDPRKAFLAARNLAHTVQSTRRLVRHRGCNENFAVDAVLAGLTAGEMKPKLAAALLLGEALPPVAQAQQAPLKDRGPPKVTAKPAAAEPSEDEYCSVQIALEERQDFWELADKSKEKTAEGIFNSNFFEMAGGSGVYKHICRLNHSCAPNCAHSFDALTGLGELRAVRSVAEGDELTVTYIELRLPTLDRRRLLLERYGFHCSCTSCSSASTFCSDQRRSKLAAFDEALGTALEEIGILAAASRGDPQAERCATELRWRALVLVAQVLEIAAAEGLTGADDSDARACASAVFLLRGLPGLQASWAAECVRRFRLAGNDTETKSLEQDLARIIAEEHSWLGPLEFSQVD</sequence>
<proteinExistence type="predicted"/>
<dbReference type="InterPro" id="IPR001214">
    <property type="entry name" value="SET_dom"/>
</dbReference>
<evidence type="ECO:0000313" key="4">
    <source>
        <dbReference type="Proteomes" id="UP000654075"/>
    </source>
</evidence>
<dbReference type="PROSITE" id="PS50280">
    <property type="entry name" value="SET"/>
    <property type="match status" value="1"/>
</dbReference>